<feature type="compositionally biased region" description="Low complexity" evidence="1">
    <location>
        <begin position="50"/>
        <end position="66"/>
    </location>
</feature>
<organism evidence="3 4">
    <name type="scientific">Aspergillus homomorphus (strain CBS 101889)</name>
    <dbReference type="NCBI Taxonomy" id="1450537"/>
    <lineage>
        <taxon>Eukaryota</taxon>
        <taxon>Fungi</taxon>
        <taxon>Dikarya</taxon>
        <taxon>Ascomycota</taxon>
        <taxon>Pezizomycotina</taxon>
        <taxon>Eurotiomycetes</taxon>
        <taxon>Eurotiomycetidae</taxon>
        <taxon>Eurotiales</taxon>
        <taxon>Aspergillaceae</taxon>
        <taxon>Aspergillus</taxon>
        <taxon>Aspergillus subgen. Circumdati</taxon>
    </lineage>
</organism>
<evidence type="ECO:0000313" key="3">
    <source>
        <dbReference type="EMBL" id="RAL13131.1"/>
    </source>
</evidence>
<evidence type="ECO:0000256" key="1">
    <source>
        <dbReference type="SAM" id="MobiDB-lite"/>
    </source>
</evidence>
<feature type="region of interest" description="Disordered" evidence="1">
    <location>
        <begin position="320"/>
        <end position="360"/>
    </location>
</feature>
<dbReference type="PANTHER" id="PTHR23024:SF24">
    <property type="entry name" value="ALPHA_BETA HYDROLASE FOLD-3 DOMAIN-CONTAINING PROTEIN"/>
    <property type="match status" value="1"/>
</dbReference>
<name>A0A395HYX8_ASPHC</name>
<feature type="compositionally biased region" description="Acidic residues" evidence="1">
    <location>
        <begin position="348"/>
        <end position="360"/>
    </location>
</feature>
<dbReference type="OrthoDB" id="408631at2759"/>
<dbReference type="InterPro" id="IPR050466">
    <property type="entry name" value="Carboxylest/Gibb_receptor"/>
</dbReference>
<feature type="compositionally biased region" description="Acidic residues" evidence="1">
    <location>
        <begin position="320"/>
        <end position="336"/>
    </location>
</feature>
<dbReference type="Pfam" id="PF07859">
    <property type="entry name" value="Abhydrolase_3"/>
    <property type="match status" value="1"/>
</dbReference>
<keyword evidence="4" id="KW-1185">Reference proteome</keyword>
<dbReference type="Gene3D" id="3.40.50.1820">
    <property type="entry name" value="alpha/beta hydrolase"/>
    <property type="match status" value="1"/>
</dbReference>
<accession>A0A395HYX8</accession>
<protein>
    <submittedName>
        <fullName evidence="3">Alpha/beta-hydrolase</fullName>
    </submittedName>
</protein>
<feature type="compositionally biased region" description="Polar residues" evidence="1">
    <location>
        <begin position="80"/>
        <end position="94"/>
    </location>
</feature>
<feature type="domain" description="Alpha/beta hydrolase fold-3" evidence="2">
    <location>
        <begin position="150"/>
        <end position="275"/>
    </location>
</feature>
<feature type="compositionally biased region" description="Basic and acidic residues" evidence="1">
    <location>
        <begin position="1"/>
        <end position="21"/>
    </location>
</feature>
<sequence>MHDIKDSSPSKHEHSMTREASDTDDSPGNIHIRAPPPTPYPEPAIAHLLQQQQQQNRQREAASQAAMAHESTFPSPIPQPQTLLPPNLHKTVTIQTHPIHRPPPFPSPPTSTPPQHNQHPQPNPKTQTLHLRIYTPKPQGYTPANLPVYLYFHGGGFFTGTLASEDATCARLVSALYTRGTPIILISADYRHTPTVSYPDPYEDAWAAFCWLERRIAWLNGDPTRVVVGGEDAGAALAAWVAFFARTNVAGRSEVETRSARVVRVVGQVLCCPWMPFLDRGVAEGWGFEPFAGVEAWEVGFGVGDYWGLSDEEEGLVFESESEFEFEESEEEEEGDTGARRDVMSETGQEEEQAEEKEEEGGYGFYRDLLDVNRVEPGHHAIGMWSALGAMPRTYILTFADSLLKQRQLLFATLLLREKVDVHIKTLPGSGHDDDKDAGLLPVSHPWGPELVEALEWVLRPDATIPRASRHTAGA</sequence>
<gene>
    <name evidence="3" type="ORF">BO97DRAFT_450528</name>
</gene>
<evidence type="ECO:0000259" key="2">
    <source>
        <dbReference type="Pfam" id="PF07859"/>
    </source>
</evidence>
<feature type="compositionally biased region" description="Low complexity" evidence="1">
    <location>
        <begin position="113"/>
        <end position="126"/>
    </location>
</feature>
<dbReference type="PANTHER" id="PTHR23024">
    <property type="entry name" value="ARYLACETAMIDE DEACETYLASE"/>
    <property type="match status" value="1"/>
</dbReference>
<dbReference type="InterPro" id="IPR029058">
    <property type="entry name" value="AB_hydrolase_fold"/>
</dbReference>
<dbReference type="AlphaFoldDB" id="A0A395HYX8"/>
<feature type="compositionally biased region" description="Pro residues" evidence="1">
    <location>
        <begin position="101"/>
        <end position="112"/>
    </location>
</feature>
<dbReference type="Proteomes" id="UP000248961">
    <property type="component" value="Unassembled WGS sequence"/>
</dbReference>
<dbReference type="EMBL" id="KZ824280">
    <property type="protein sequence ID" value="RAL13131.1"/>
    <property type="molecule type" value="Genomic_DNA"/>
</dbReference>
<evidence type="ECO:0000313" key="4">
    <source>
        <dbReference type="Proteomes" id="UP000248961"/>
    </source>
</evidence>
<keyword evidence="3" id="KW-0378">Hydrolase</keyword>
<dbReference type="InterPro" id="IPR013094">
    <property type="entry name" value="AB_hydrolase_3"/>
</dbReference>
<proteinExistence type="predicted"/>
<dbReference type="STRING" id="1450537.A0A395HYX8"/>
<dbReference type="SUPFAM" id="SSF53474">
    <property type="entry name" value="alpha/beta-Hydrolases"/>
    <property type="match status" value="1"/>
</dbReference>
<dbReference type="VEuPathDB" id="FungiDB:BO97DRAFT_450528"/>
<dbReference type="GO" id="GO:0016787">
    <property type="term" value="F:hydrolase activity"/>
    <property type="evidence" value="ECO:0007669"/>
    <property type="project" value="UniProtKB-KW"/>
</dbReference>
<dbReference type="RefSeq" id="XP_025552285.1">
    <property type="nucleotide sequence ID" value="XM_025698930.1"/>
</dbReference>
<reference evidence="3 4" key="1">
    <citation type="submission" date="2018-02" db="EMBL/GenBank/DDBJ databases">
        <title>The genomes of Aspergillus section Nigri reveals drivers in fungal speciation.</title>
        <authorList>
            <consortium name="DOE Joint Genome Institute"/>
            <person name="Vesth T.C."/>
            <person name="Nybo J."/>
            <person name="Theobald S."/>
            <person name="Brandl J."/>
            <person name="Frisvad J.C."/>
            <person name="Nielsen K.F."/>
            <person name="Lyhne E.K."/>
            <person name="Kogle M.E."/>
            <person name="Kuo A."/>
            <person name="Riley R."/>
            <person name="Clum A."/>
            <person name="Nolan M."/>
            <person name="Lipzen A."/>
            <person name="Salamov A."/>
            <person name="Henrissat B."/>
            <person name="Wiebenga A."/>
            <person name="De vries R.P."/>
            <person name="Grigoriev I.V."/>
            <person name="Mortensen U.H."/>
            <person name="Andersen M.R."/>
            <person name="Baker S.E."/>
        </authorList>
    </citation>
    <scope>NUCLEOTIDE SEQUENCE [LARGE SCALE GENOMIC DNA]</scope>
    <source>
        <strain evidence="3 4">CBS 101889</strain>
    </source>
</reference>
<feature type="region of interest" description="Disordered" evidence="1">
    <location>
        <begin position="1"/>
        <end position="126"/>
    </location>
</feature>
<dbReference type="GeneID" id="37203219"/>